<evidence type="ECO:0000256" key="6">
    <source>
        <dbReference type="ARBA" id="ARBA00023295"/>
    </source>
</evidence>
<feature type="domain" description="Beta-hexosaminidase eukaryotic type N-terminal" evidence="12">
    <location>
        <begin position="58"/>
        <end position="187"/>
    </location>
</feature>
<dbReference type="Pfam" id="PF14845">
    <property type="entry name" value="Glycohydro_20b2"/>
    <property type="match status" value="1"/>
</dbReference>
<protein>
    <recommendedName>
        <fullName evidence="7">Beta-hexosaminidase</fullName>
        <ecNumber evidence="7">3.2.1.52</ecNumber>
    </recommendedName>
</protein>
<proteinExistence type="inferred from homology"/>
<dbReference type="GO" id="GO:0004563">
    <property type="term" value="F:beta-N-acetylhexosaminidase activity"/>
    <property type="evidence" value="ECO:0007669"/>
    <property type="project" value="UniProtKB-EC"/>
</dbReference>
<dbReference type="EC" id="3.2.1.52" evidence="7"/>
<dbReference type="PRINTS" id="PR00738">
    <property type="entry name" value="GLHYDRLASE20"/>
</dbReference>
<dbReference type="SUPFAM" id="SSF51445">
    <property type="entry name" value="(Trans)glycosidases"/>
    <property type="match status" value="1"/>
</dbReference>
<dbReference type="CDD" id="cd06562">
    <property type="entry name" value="GH20_HexA_HexB-like"/>
    <property type="match status" value="1"/>
</dbReference>
<dbReference type="Pfam" id="PF00728">
    <property type="entry name" value="Glyco_hydro_20"/>
    <property type="match status" value="1"/>
</dbReference>
<keyword evidence="5" id="KW-0325">Glycoprotein</keyword>
<evidence type="ECO:0000256" key="2">
    <source>
        <dbReference type="ARBA" id="ARBA00006285"/>
    </source>
</evidence>
<dbReference type="GO" id="GO:0016020">
    <property type="term" value="C:membrane"/>
    <property type="evidence" value="ECO:0007669"/>
    <property type="project" value="TreeGrafter"/>
</dbReference>
<dbReference type="InterPro" id="IPR025705">
    <property type="entry name" value="Beta_hexosaminidase_sua/sub"/>
</dbReference>
<evidence type="ECO:0000256" key="9">
    <source>
        <dbReference type="PIRSR" id="PIRSR001093-2"/>
    </source>
</evidence>
<dbReference type="PANTHER" id="PTHR22600">
    <property type="entry name" value="BETA-HEXOSAMINIDASE"/>
    <property type="match status" value="1"/>
</dbReference>
<dbReference type="EMBL" id="GHWJ01000546">
    <property type="protein sequence ID" value="NOV33283.1"/>
    <property type="molecule type" value="Transcribed_RNA"/>
</dbReference>
<dbReference type="AlphaFoldDB" id="A0A6M2CHM3"/>
<sequence>MRHHCCVRSVLLLSVLTCCLALASAWRHRQWRHRQSEDYEDTLHSWRPRVVVPTQGEVWPQPLNQTKSSNTLSLDASTFSFQYEGPCFVVQQALKRYRREILFQNCTKPGTSKGERYQNSGSLHRNNHLFNGAFHVLKVTVSRPCEDIPDHQMDESYVLSISSSEESFISARTVWGALRGLETFSQLVYSPDGESWVVNETVIYDEPRFPHRGLLIDSSRHFLPMESIIDTLDAMSYNKMNVLHWHIVDDEAFPYVSKTFPSLSEKGAYDPEVRVYQPRDVQHVISEAAARGIRVIPEFDTPGHTRSWGAAFPEILTTCYKKMEPIGLGPIDPSTNVTYAFLKELFAEVADVFPEQYIHLGGDEVDFDCWKSNPNISDFMENIGITGDYDKLEEYYIRRLLKIVQGVRKSYMVWQEVFDNGIEIAPDTVVHIWLHPQEEELSAVTRAGYNALLSSCWYLDYISYTKDWKRYYGCDPHDFTGTPQQKALVQGGEACIWGEYVDATNLISRTWPRASAVAERLWSPASVEYTDTTASRFEEQRCRMLRRGLKVEPENGPGVCDCDYLV</sequence>
<dbReference type="Gene3D" id="3.30.379.10">
    <property type="entry name" value="Chitobiase/beta-hexosaminidase domain 2-like"/>
    <property type="match status" value="1"/>
</dbReference>
<dbReference type="PANTHER" id="PTHR22600:SF21">
    <property type="entry name" value="BETA-HEXOSAMINIDASE A"/>
    <property type="match status" value="1"/>
</dbReference>
<evidence type="ECO:0000256" key="8">
    <source>
        <dbReference type="PIRSR" id="PIRSR001093-1"/>
    </source>
</evidence>
<feature type="chain" id="PRO_5026861265" description="Beta-hexosaminidase" evidence="10">
    <location>
        <begin position="22"/>
        <end position="566"/>
    </location>
</feature>
<accession>A0A6M2CHM3</accession>
<dbReference type="Gene3D" id="3.20.20.80">
    <property type="entry name" value="Glycosidases"/>
    <property type="match status" value="1"/>
</dbReference>
<dbReference type="GO" id="GO:0006689">
    <property type="term" value="P:ganglioside catabolic process"/>
    <property type="evidence" value="ECO:0007669"/>
    <property type="project" value="TreeGrafter"/>
</dbReference>
<comment type="catalytic activity">
    <reaction evidence="1 7">
        <text>Hydrolysis of terminal non-reducing N-acetyl-D-hexosamine residues in N-acetyl-beta-D-hexosaminides.</text>
        <dbReference type="EC" id="3.2.1.52"/>
    </reaction>
</comment>
<feature type="disulfide bond" evidence="9">
    <location>
        <begin position="542"/>
        <end position="560"/>
    </location>
</feature>
<evidence type="ECO:0000256" key="1">
    <source>
        <dbReference type="ARBA" id="ARBA00001231"/>
    </source>
</evidence>
<dbReference type="InterPro" id="IPR017853">
    <property type="entry name" value="GH"/>
</dbReference>
<dbReference type="InterPro" id="IPR015883">
    <property type="entry name" value="Glyco_hydro_20_cat"/>
</dbReference>
<dbReference type="GO" id="GO:0005975">
    <property type="term" value="P:carbohydrate metabolic process"/>
    <property type="evidence" value="ECO:0007669"/>
    <property type="project" value="InterPro"/>
</dbReference>
<feature type="disulfide bond" evidence="9">
    <location>
        <begin position="319"/>
        <end position="369"/>
    </location>
</feature>
<comment type="similarity">
    <text evidence="2 7">Belongs to the glycosyl hydrolase 20 family.</text>
</comment>
<organism evidence="13">
    <name type="scientific">Rhipicephalus microplus</name>
    <name type="common">Cattle tick</name>
    <name type="synonym">Boophilus microplus</name>
    <dbReference type="NCBI Taxonomy" id="6941"/>
    <lineage>
        <taxon>Eukaryota</taxon>
        <taxon>Metazoa</taxon>
        <taxon>Ecdysozoa</taxon>
        <taxon>Arthropoda</taxon>
        <taxon>Chelicerata</taxon>
        <taxon>Arachnida</taxon>
        <taxon>Acari</taxon>
        <taxon>Parasitiformes</taxon>
        <taxon>Ixodida</taxon>
        <taxon>Ixodoidea</taxon>
        <taxon>Ixodidae</taxon>
        <taxon>Rhipicephalinae</taxon>
        <taxon>Rhipicephalus</taxon>
        <taxon>Boophilus</taxon>
    </lineage>
</organism>
<evidence type="ECO:0000259" key="12">
    <source>
        <dbReference type="Pfam" id="PF14845"/>
    </source>
</evidence>
<keyword evidence="3 10" id="KW-0732">Signal</keyword>
<reference evidence="13" key="1">
    <citation type="submission" date="2019-09" db="EMBL/GenBank/DDBJ databases">
        <title>Organ-specific transcriptomic study of the physiology of the cattle tick, Rhipicephalus microplus.</title>
        <authorList>
            <person name="Tirloni L."/>
            <person name="Braz G."/>
            <person name="Gandara A.C.P."/>
            <person name="Sabadin G.A."/>
            <person name="da Silva R.M."/>
            <person name="Guizzo M.G."/>
            <person name="Machado J.A."/>
            <person name="Costa E.P."/>
            <person name="Gomes H.F."/>
            <person name="Moraes J."/>
            <person name="Mota M.B.S."/>
            <person name="Mesquita R.D."/>
            <person name="Alvarenga P.H."/>
            <person name="Alves F."/>
            <person name="Seixas A."/>
            <person name="da Fonseca R.N."/>
            <person name="Fogaca A."/>
            <person name="Logullo C."/>
            <person name="Tanaka A."/>
            <person name="Daffre S."/>
            <person name="Termignoni C."/>
            <person name="Vaz I.S.Jr."/>
            <person name="Oliveira P.L."/>
            <person name="Ribeiro J.M."/>
        </authorList>
    </citation>
    <scope>NUCLEOTIDE SEQUENCE</scope>
    <source>
        <strain evidence="13">Porto Alegre</strain>
    </source>
</reference>
<evidence type="ECO:0000256" key="10">
    <source>
        <dbReference type="SAM" id="SignalP"/>
    </source>
</evidence>
<dbReference type="InterPro" id="IPR029019">
    <property type="entry name" value="HEX_eukaryotic_N"/>
</dbReference>
<feature type="signal peptide" evidence="10">
    <location>
        <begin position="1"/>
        <end position="21"/>
    </location>
</feature>
<dbReference type="GO" id="GO:0005764">
    <property type="term" value="C:lysosome"/>
    <property type="evidence" value="ECO:0007669"/>
    <property type="project" value="TreeGrafter"/>
</dbReference>
<evidence type="ECO:0000256" key="7">
    <source>
        <dbReference type="PIRNR" id="PIRNR001093"/>
    </source>
</evidence>
<dbReference type="GO" id="GO:0030203">
    <property type="term" value="P:glycosaminoglycan metabolic process"/>
    <property type="evidence" value="ECO:0007669"/>
    <property type="project" value="TreeGrafter"/>
</dbReference>
<dbReference type="InterPro" id="IPR029018">
    <property type="entry name" value="Hex-like_dom2"/>
</dbReference>
<keyword evidence="4 7" id="KW-0378">Hydrolase</keyword>
<feature type="active site" description="Proton donor" evidence="8">
    <location>
        <position position="364"/>
    </location>
</feature>
<name>A0A6M2CHM3_RHIMP</name>
<dbReference type="OrthoDB" id="428480at2759"/>
<dbReference type="PIRSF" id="PIRSF001093">
    <property type="entry name" value="B-hxosamndse_ab_euk"/>
    <property type="match status" value="1"/>
</dbReference>
<evidence type="ECO:0000259" key="11">
    <source>
        <dbReference type="Pfam" id="PF00728"/>
    </source>
</evidence>
<evidence type="ECO:0000256" key="4">
    <source>
        <dbReference type="ARBA" id="ARBA00022801"/>
    </source>
</evidence>
<feature type="disulfide bond" evidence="9">
    <location>
        <begin position="87"/>
        <end position="145"/>
    </location>
</feature>
<evidence type="ECO:0000313" key="13">
    <source>
        <dbReference type="EMBL" id="NOV33283.1"/>
    </source>
</evidence>
<dbReference type="SUPFAM" id="SSF55545">
    <property type="entry name" value="beta-N-acetylhexosaminidase-like domain"/>
    <property type="match status" value="1"/>
</dbReference>
<evidence type="ECO:0000256" key="5">
    <source>
        <dbReference type="ARBA" id="ARBA00023180"/>
    </source>
</evidence>
<keyword evidence="6 7" id="KW-0326">Glycosidase</keyword>
<evidence type="ECO:0000256" key="3">
    <source>
        <dbReference type="ARBA" id="ARBA00022729"/>
    </source>
</evidence>
<keyword evidence="9" id="KW-1015">Disulfide bond</keyword>
<dbReference type="VEuPathDB" id="VectorBase:LOC119178235"/>
<dbReference type="FunFam" id="3.20.20.80:FF:000063">
    <property type="entry name" value="Beta-hexosaminidase"/>
    <property type="match status" value="1"/>
</dbReference>
<feature type="domain" description="Glycoside hydrolase family 20 catalytic" evidence="11">
    <location>
        <begin position="209"/>
        <end position="524"/>
    </location>
</feature>